<accession>A0A0H3CVC9</accession>
<dbReference type="Proteomes" id="UP000000328">
    <property type="component" value="Chromosome"/>
</dbReference>
<dbReference type="SUPFAM" id="SSF50199">
    <property type="entry name" value="Staphylococcal nuclease"/>
    <property type="match status" value="1"/>
</dbReference>
<dbReference type="HOGENOM" id="CLU_046484_3_0_11"/>
<feature type="region of interest" description="Disordered" evidence="1">
    <location>
        <begin position="38"/>
        <end position="58"/>
    </location>
</feature>
<feature type="region of interest" description="Disordered" evidence="1">
    <location>
        <begin position="182"/>
        <end position="225"/>
    </location>
</feature>
<dbReference type="InterPro" id="IPR008613">
    <property type="entry name" value="Excalibur_Ca-bd_domain"/>
</dbReference>
<dbReference type="PATRIC" id="fig|749927.5.peg.175"/>
<dbReference type="GeneID" id="92867967"/>
<dbReference type="Gene3D" id="2.40.50.90">
    <property type="match status" value="1"/>
</dbReference>
<organism evidence="3 4">
    <name type="scientific">Amycolatopsis mediterranei (strain U-32)</name>
    <dbReference type="NCBI Taxonomy" id="749927"/>
    <lineage>
        <taxon>Bacteria</taxon>
        <taxon>Bacillati</taxon>
        <taxon>Actinomycetota</taxon>
        <taxon>Actinomycetes</taxon>
        <taxon>Pseudonocardiales</taxon>
        <taxon>Pseudonocardiaceae</taxon>
        <taxon>Amycolatopsis</taxon>
    </lineage>
</organism>
<gene>
    <name evidence="3" type="ordered locus">AMED_0171</name>
</gene>
<dbReference type="RefSeq" id="WP_013222122.1">
    <property type="nucleotide sequence ID" value="NC_014318.1"/>
</dbReference>
<reference evidence="3 4" key="1">
    <citation type="journal article" date="2010" name="Cell Res.">
        <title>Complete genome sequence of the rifamycin SV-producing Amycolatopsis mediterranei U32 revealed its genetic characteristics in phylogeny and metabolism.</title>
        <authorList>
            <person name="Zhao W."/>
            <person name="Zhong Y."/>
            <person name="Yuan H."/>
            <person name="Wang J."/>
            <person name="Zheng H."/>
            <person name="Wang Y."/>
            <person name="Cen X."/>
            <person name="Xu F."/>
            <person name="Bai J."/>
            <person name="Han X."/>
            <person name="Lu G."/>
            <person name="Zhu Y."/>
            <person name="Shao Z."/>
            <person name="Yan H."/>
            <person name="Li C."/>
            <person name="Peng N."/>
            <person name="Zhang Z."/>
            <person name="Zhang Y."/>
            <person name="Lin W."/>
            <person name="Fan Y."/>
            <person name="Qin Z."/>
            <person name="Hu Y."/>
            <person name="Zhu B."/>
            <person name="Wang S."/>
            <person name="Ding X."/>
            <person name="Zhao G.P."/>
        </authorList>
    </citation>
    <scope>NUCLEOTIDE SEQUENCE [LARGE SCALE GENOMIC DNA]</scope>
    <source>
        <strain evidence="4">U-32</strain>
    </source>
</reference>
<evidence type="ECO:0000313" key="4">
    <source>
        <dbReference type="Proteomes" id="UP000000328"/>
    </source>
</evidence>
<proteinExistence type="predicted"/>
<dbReference type="Pfam" id="PF05901">
    <property type="entry name" value="Excalibur"/>
    <property type="match status" value="1"/>
</dbReference>
<dbReference type="OrthoDB" id="4337778at2"/>
<protein>
    <recommendedName>
        <fullName evidence="2">Excalibur calcium-binding domain-containing protein</fullName>
    </recommendedName>
</protein>
<dbReference type="EMBL" id="CP002000">
    <property type="protein sequence ID" value="ADJ41995.1"/>
    <property type="molecule type" value="Genomic_DNA"/>
</dbReference>
<feature type="compositionally biased region" description="Basic and acidic residues" evidence="1">
    <location>
        <begin position="246"/>
        <end position="267"/>
    </location>
</feature>
<feature type="compositionally biased region" description="Pro residues" evidence="1">
    <location>
        <begin position="188"/>
        <end position="217"/>
    </location>
</feature>
<dbReference type="AlphaFoldDB" id="A0A0H3CVC9"/>
<evidence type="ECO:0000256" key="1">
    <source>
        <dbReference type="SAM" id="MobiDB-lite"/>
    </source>
</evidence>
<dbReference type="eggNOG" id="COG1525">
    <property type="taxonomic scope" value="Bacteria"/>
</dbReference>
<sequence>MQPKKRFPNWLKIVLAAFTVLFVLGAVFGKAPEPKLTSAAAPATSAPRPTSTTASPAPTPAAVAYTVGSVTDGATVVVNGSDGTSKTVHVLGVIAPVASTGCYAAESLAWATSTLSGNAVKLGAETAQGIALTLADGQDYATLAIQKGYLKYATTAALPALAAGESAAKQAVSGLWGPPCQGTIDAPAPAPAPTPAPAPITTPKPAPATKAAPPPAPVETTEDAPAPGVYYANCSAAKAAHAAPLHRGEPGYRPALDRDGDGIACER</sequence>
<dbReference type="KEGG" id="amd:AMED_0171"/>
<dbReference type="InterPro" id="IPR035437">
    <property type="entry name" value="SNase_OB-fold_sf"/>
</dbReference>
<feature type="region of interest" description="Disordered" evidence="1">
    <location>
        <begin position="242"/>
        <end position="267"/>
    </location>
</feature>
<dbReference type="SMART" id="SM00894">
    <property type="entry name" value="Excalibur"/>
    <property type="match status" value="1"/>
</dbReference>
<feature type="domain" description="Excalibur calcium-binding" evidence="2">
    <location>
        <begin position="230"/>
        <end position="266"/>
    </location>
</feature>
<name>A0A0H3CVC9_AMYMU</name>
<evidence type="ECO:0000313" key="3">
    <source>
        <dbReference type="EMBL" id="ADJ41995.1"/>
    </source>
</evidence>
<evidence type="ECO:0000259" key="2">
    <source>
        <dbReference type="SMART" id="SM00894"/>
    </source>
</evidence>